<name>A0ABY8AXU7_9BACL</name>
<sequence length="255" mass="29594">MIKKRLLASIVGGVLAGGLFVYTTLEKSEARETYMAYVKETYNEQADIELSRDWHMGGYIGEMTLTKEPFAGTYYLETYGDGSIHDNVLETYWEREAERTIHERLVSEGILKEEETVRAEVPTGVSDDAQAKVSPTPTSIYETNPKTYLDVSIMFHEDWNNTDEQKQRILDVIREIEPDVYWIHFSFDGKPGGNDDYTERYMMFTREASDIDPSFLDVRMIEDLNAYDRLYGFDETTFTTEYRFDGTPIEDETTR</sequence>
<organism evidence="2 3">
    <name type="scientific">Exiguobacterium profundum</name>
    <dbReference type="NCBI Taxonomy" id="307643"/>
    <lineage>
        <taxon>Bacteria</taxon>
        <taxon>Bacillati</taxon>
        <taxon>Bacillota</taxon>
        <taxon>Bacilli</taxon>
        <taxon>Bacillales</taxon>
        <taxon>Bacillales Family XII. Incertae Sedis</taxon>
        <taxon>Exiguobacterium</taxon>
    </lineage>
</organism>
<keyword evidence="1" id="KW-0812">Transmembrane</keyword>
<evidence type="ECO:0000313" key="2">
    <source>
        <dbReference type="EMBL" id="WED54500.1"/>
    </source>
</evidence>
<accession>A0ABY8AXU7</accession>
<keyword evidence="1" id="KW-0472">Membrane</keyword>
<feature type="transmembrane region" description="Helical" evidence="1">
    <location>
        <begin position="6"/>
        <end position="25"/>
    </location>
</feature>
<protein>
    <submittedName>
        <fullName evidence="2">Uncharacterized protein</fullName>
    </submittedName>
</protein>
<keyword evidence="3" id="KW-1185">Reference proteome</keyword>
<gene>
    <name evidence="2" type="ORF">OE059_10605</name>
</gene>
<dbReference type="EMBL" id="CP109617">
    <property type="protein sequence ID" value="WED54500.1"/>
    <property type="molecule type" value="Genomic_DNA"/>
</dbReference>
<evidence type="ECO:0000313" key="3">
    <source>
        <dbReference type="Proteomes" id="UP001219957"/>
    </source>
</evidence>
<proteinExistence type="predicted"/>
<keyword evidence="1" id="KW-1133">Transmembrane helix</keyword>
<evidence type="ECO:0000256" key="1">
    <source>
        <dbReference type="SAM" id="Phobius"/>
    </source>
</evidence>
<reference evidence="2 3" key="1">
    <citation type="submission" date="2022-10" db="EMBL/GenBank/DDBJ databases">
        <title>Complete genome sequence of Exiguobacterium profundum TSS-3 isolated from an extremely saline-alkaline spring located in Ixtapa, Chiapas-Mexico.</title>
        <authorList>
            <person name="Rincon-Rosales R."/>
            <person name="Rogel M.A."/>
            <person name="Rincon-Molina C.I."/>
            <person name="Guerrero G."/>
            <person name="Manzano-Gomez L.A."/>
            <person name="Lopez-Lopez A."/>
            <person name="Rincon Molina F.A."/>
            <person name="Martinez-Romero E."/>
        </authorList>
    </citation>
    <scope>NUCLEOTIDE SEQUENCE [LARGE SCALE GENOMIC DNA]</scope>
    <source>
        <strain evidence="2 3">TSS-3</strain>
    </source>
</reference>
<dbReference type="Proteomes" id="UP001219957">
    <property type="component" value="Chromosome"/>
</dbReference>
<dbReference type="RefSeq" id="WP_275059977.1">
    <property type="nucleotide sequence ID" value="NZ_CP109617.1"/>
</dbReference>